<feature type="domain" description="Helicase ATP-binding" evidence="26">
    <location>
        <begin position="848"/>
        <end position="1017"/>
    </location>
</feature>
<evidence type="ECO:0000256" key="24">
    <source>
        <dbReference type="SAM" id="MobiDB-lite"/>
    </source>
</evidence>
<dbReference type="GO" id="GO:0005737">
    <property type="term" value="C:cytoplasm"/>
    <property type="evidence" value="ECO:0000318"/>
    <property type="project" value="GO_Central"/>
</dbReference>
<keyword evidence="13" id="KW-0238">DNA-binding</keyword>
<evidence type="ECO:0000256" key="3">
    <source>
        <dbReference type="ARBA" id="ARBA00004496"/>
    </source>
</evidence>
<evidence type="ECO:0000256" key="7">
    <source>
        <dbReference type="ARBA" id="ARBA00022723"/>
    </source>
</evidence>
<feature type="domain" description="Helicase C-terminal" evidence="27">
    <location>
        <begin position="1038"/>
        <end position="1195"/>
    </location>
</feature>
<dbReference type="GO" id="GO:0016787">
    <property type="term" value="F:hydrolase activity"/>
    <property type="evidence" value="ECO:0007669"/>
    <property type="project" value="UniProtKB-KW"/>
</dbReference>
<evidence type="ECO:0000259" key="27">
    <source>
        <dbReference type="PROSITE" id="PS51194"/>
    </source>
</evidence>
<accession>A0A2R6WFF5</accession>
<keyword evidence="15" id="KW-0539">Nucleus</keyword>
<dbReference type="GO" id="GO:0046872">
    <property type="term" value="F:metal ion binding"/>
    <property type="evidence" value="ECO:0007669"/>
    <property type="project" value="UniProtKB-KW"/>
</dbReference>
<dbReference type="CDD" id="cd18018">
    <property type="entry name" value="DEXHc_RecQ4-like"/>
    <property type="match status" value="1"/>
</dbReference>
<evidence type="ECO:0000256" key="20">
    <source>
        <dbReference type="ARBA" id="ARBA00076756"/>
    </source>
</evidence>
<feature type="compositionally biased region" description="Polar residues" evidence="24">
    <location>
        <begin position="373"/>
        <end position="387"/>
    </location>
</feature>
<dbReference type="FunFam" id="3.40.50.300:FF:000772">
    <property type="entry name" value="ATP-dependent DNA helicase Q4"/>
    <property type="match status" value="1"/>
</dbReference>
<feature type="compositionally biased region" description="Low complexity" evidence="24">
    <location>
        <begin position="95"/>
        <end position="107"/>
    </location>
</feature>
<evidence type="ECO:0000256" key="18">
    <source>
        <dbReference type="ARBA" id="ARBA00049360"/>
    </source>
</evidence>
<dbReference type="PROSITE" id="PS50800">
    <property type="entry name" value="SAP"/>
    <property type="match status" value="1"/>
</dbReference>
<evidence type="ECO:0000256" key="9">
    <source>
        <dbReference type="ARBA" id="ARBA00022801"/>
    </source>
</evidence>
<dbReference type="InterPro" id="IPR004589">
    <property type="entry name" value="DNA_helicase_ATP-dep_RecQ"/>
</dbReference>
<dbReference type="InterPro" id="IPR021110">
    <property type="entry name" value="DNA_rep_checkpnt_protein"/>
</dbReference>
<gene>
    <name evidence="28" type="ORF">MARPO_0097s0064</name>
</gene>
<sequence>MDPPEKASSLSRIQSLKTDLKQWERDFQKQNGRVPAKQDIQACPSIRSLYLEYGRLKQSVQKENGAEKINSERSKVGVAYGKENSWSGLSGGGKSTPNNSSSISSTPETFLRSQSLQIAEQRERRAEPVMHPPDYSRLIFPAKPSNSDDSEDGSYISATPPKRVGPKVEQQSTPISSFRPLRRPLLDISSQQNESSRAPASSQNVPSQSSSVLKVPDRIKRKAPEMDAVKTIPPKIAVYTSNRIQSRVENSSPLAELPQVPGFVIKRRRPGMHFEESNFACEHEALPAGFSASVMGSSLIRKEYQNPSDSVNDSSKAEVESRAGGESATFDTLILSPALGTETETGDSRESLTAVSNISQIDPEAIHCAPEPQSGSIAATQPLSSDSESVEFVHDSHSPLHNKVDASPTVQDLDRDLSGKALQKLTVVVLKQMLLKRGLSLVGNKATLISRLSAALDSQGSCNGSRVEIVEGSIRGKKQKEKVAGACEPVEETKLNTSSKGEEEGSHFNAEGGDVELSHCSRSSINLRSGKVVTLTSTTSIRTRTRSGRSAVRSEETLLSSSEKTQHKHHPGDNHAPSSIASSKAVRKRSREDAVPPVVLQNASCESTTTSCDEYPSADLSFREKTDSSKSVPVVSIGDVNNMPSTTSSKRTKCDKPSEEFSWAKPKALQRRSTTQKTKTISTRISHPNRVHTQAVKPGERNNFVKLNLNGRGGGRRKFVNKTRFKKPGAYGRRGFRGKKSRKPALDEDNDALEQDHLHADEVDNAGGSEKKGSRSNRTRFAVRDIDICAKAGFTVADPVEDSKIDLPPGLSEVLERVLHNPSNENLLEVLDMAFGFKAFRAGQLEATKRILALQSTMVMLPTGAGKSLCYQLPALILPGVTLVISPLIALMTDQLRHLPPSLPGALMSSAQTSQESSSTVARLRAGLVKVLFISPERLCSESFQRILAEIPKISLAVVDEAHCLSEWSHNFRPSYFRLGSILMEQMKVPCVLAMTATATKKAERSIMEALRIPDAGVVQAPRVRDNLVLTVSQESNRLRALLSMLQEKPYSEARSIIIYCTFQVEADNISDFLQQNGIQAKSYHAKKTSQERSRIFDQFCSNRLRVVVATVAFGMGLDKSDVRAVIHYNMPRSLEHYVQETGRAGRDGKAANCHLFLDDNDFLKLRSLAHSEGVDEYAVGKVLSRIFSGKQESSKVGNPSSIIIETATKEFDIKEEVLETVLSYLEVGDVQYVKSVSKMNVTCTLSFHRSSPASLAERSSHVTAILRRSQEKQGRYSFDLLALATHLQISIFDMQFELRRLQSAGEITCEYGDPALCFTVTKFPEDIRVLTSAITKRLNGVENCKVKKVDAMYAAALAAVRMRSEGAFDESISSLSSEQASFQNTIKMYFDEDEGSLPSPDLPSVIQPNRNFLRADIKDFVRTNKHVNLTGRAVARIFYGIWSPAYPYSDWCKNHSWGKYEGVDFGAIKEIATAELLAQHSATRLLQSSEY</sequence>
<dbReference type="CDD" id="cd18794">
    <property type="entry name" value="SF2_C_RecQ"/>
    <property type="match status" value="1"/>
</dbReference>
<feature type="compositionally biased region" description="Polar residues" evidence="24">
    <location>
        <begin position="305"/>
        <end position="314"/>
    </location>
</feature>
<evidence type="ECO:0000256" key="13">
    <source>
        <dbReference type="ARBA" id="ARBA00023125"/>
    </source>
</evidence>
<evidence type="ECO:0000256" key="6">
    <source>
        <dbReference type="ARBA" id="ARBA00022553"/>
    </source>
</evidence>
<dbReference type="GO" id="GO:0000724">
    <property type="term" value="P:double-strand break repair via homologous recombination"/>
    <property type="evidence" value="ECO:0000318"/>
    <property type="project" value="GO_Central"/>
</dbReference>
<dbReference type="SUPFAM" id="SSF68906">
    <property type="entry name" value="SAP domain"/>
    <property type="match status" value="1"/>
</dbReference>
<dbReference type="GO" id="GO:0005634">
    <property type="term" value="C:nucleus"/>
    <property type="evidence" value="ECO:0000318"/>
    <property type="project" value="GO_Central"/>
</dbReference>
<dbReference type="GO" id="GO:0003677">
    <property type="term" value="F:DNA binding"/>
    <property type="evidence" value="ECO:0007669"/>
    <property type="project" value="UniProtKB-KW"/>
</dbReference>
<evidence type="ECO:0000256" key="12">
    <source>
        <dbReference type="ARBA" id="ARBA00022840"/>
    </source>
</evidence>
<evidence type="ECO:0000256" key="8">
    <source>
        <dbReference type="ARBA" id="ARBA00022741"/>
    </source>
</evidence>
<dbReference type="InterPro" id="IPR003034">
    <property type="entry name" value="SAP_dom"/>
</dbReference>
<protein>
    <recommendedName>
        <fullName evidence="19">ATP-dependent DNA helicase Q4</fullName>
        <ecNumber evidence="17">5.6.2.4</ecNumber>
    </recommendedName>
    <alternativeName>
        <fullName evidence="20">DNA 3'-5' helicase RecQ4</fullName>
    </alternativeName>
    <alternativeName>
        <fullName evidence="21">DNA helicase, RecQ-like type 4</fullName>
    </alternativeName>
    <alternativeName>
        <fullName evidence="22">RecQ protein-like 4</fullName>
    </alternativeName>
</protein>
<feature type="domain" description="SAP" evidence="25">
    <location>
        <begin position="422"/>
        <end position="456"/>
    </location>
</feature>
<dbReference type="InterPro" id="IPR014001">
    <property type="entry name" value="Helicase_ATP-bd"/>
</dbReference>
<dbReference type="PANTHER" id="PTHR13710:SF108">
    <property type="entry name" value="ATP-DEPENDENT DNA HELICASE Q4"/>
    <property type="match status" value="1"/>
</dbReference>
<evidence type="ECO:0000256" key="11">
    <source>
        <dbReference type="ARBA" id="ARBA00022833"/>
    </source>
</evidence>
<evidence type="ECO:0000256" key="4">
    <source>
        <dbReference type="ARBA" id="ARBA00005446"/>
    </source>
</evidence>
<feature type="coiled-coil region" evidence="23">
    <location>
        <begin position="6"/>
        <end position="33"/>
    </location>
</feature>
<keyword evidence="14" id="KW-0413">Isomerase</keyword>
<keyword evidence="7" id="KW-0479">Metal-binding</keyword>
<dbReference type="SMART" id="SM00487">
    <property type="entry name" value="DEXDc"/>
    <property type="match status" value="1"/>
</dbReference>
<keyword evidence="6" id="KW-0597">Phosphoprotein</keyword>
<comment type="catalytic activity">
    <reaction evidence="18">
        <text>ATP + H2O = ADP + phosphate + H(+)</text>
        <dbReference type="Rhea" id="RHEA:13065"/>
        <dbReference type="ChEBI" id="CHEBI:15377"/>
        <dbReference type="ChEBI" id="CHEBI:15378"/>
        <dbReference type="ChEBI" id="CHEBI:30616"/>
        <dbReference type="ChEBI" id="CHEBI:43474"/>
        <dbReference type="ChEBI" id="CHEBI:456216"/>
    </reaction>
</comment>
<dbReference type="Proteomes" id="UP000244005">
    <property type="component" value="Unassembled WGS sequence"/>
</dbReference>
<reference evidence="29" key="1">
    <citation type="journal article" date="2017" name="Cell">
        <title>Insights into land plant evolution garnered from the Marchantia polymorpha genome.</title>
        <authorList>
            <person name="Bowman J.L."/>
            <person name="Kohchi T."/>
            <person name="Yamato K.T."/>
            <person name="Jenkins J."/>
            <person name="Shu S."/>
            <person name="Ishizaki K."/>
            <person name="Yamaoka S."/>
            <person name="Nishihama R."/>
            <person name="Nakamura Y."/>
            <person name="Berger F."/>
            <person name="Adam C."/>
            <person name="Aki S.S."/>
            <person name="Althoff F."/>
            <person name="Araki T."/>
            <person name="Arteaga-Vazquez M.A."/>
            <person name="Balasubrmanian S."/>
            <person name="Barry K."/>
            <person name="Bauer D."/>
            <person name="Boehm C.R."/>
            <person name="Briginshaw L."/>
            <person name="Caballero-Perez J."/>
            <person name="Catarino B."/>
            <person name="Chen F."/>
            <person name="Chiyoda S."/>
            <person name="Chovatia M."/>
            <person name="Davies K.M."/>
            <person name="Delmans M."/>
            <person name="Demura T."/>
            <person name="Dierschke T."/>
            <person name="Dolan L."/>
            <person name="Dorantes-Acosta A.E."/>
            <person name="Eklund D.M."/>
            <person name="Florent S.N."/>
            <person name="Flores-Sandoval E."/>
            <person name="Fujiyama A."/>
            <person name="Fukuzawa H."/>
            <person name="Galik B."/>
            <person name="Grimanelli D."/>
            <person name="Grimwood J."/>
            <person name="Grossniklaus U."/>
            <person name="Hamada T."/>
            <person name="Haseloff J."/>
            <person name="Hetherington A.J."/>
            <person name="Higo A."/>
            <person name="Hirakawa Y."/>
            <person name="Hundley H.N."/>
            <person name="Ikeda Y."/>
            <person name="Inoue K."/>
            <person name="Inoue S.I."/>
            <person name="Ishida S."/>
            <person name="Jia Q."/>
            <person name="Kakita M."/>
            <person name="Kanazawa T."/>
            <person name="Kawai Y."/>
            <person name="Kawashima T."/>
            <person name="Kennedy M."/>
            <person name="Kinose K."/>
            <person name="Kinoshita T."/>
            <person name="Kohara Y."/>
            <person name="Koide E."/>
            <person name="Komatsu K."/>
            <person name="Kopischke S."/>
            <person name="Kubo M."/>
            <person name="Kyozuka J."/>
            <person name="Lagercrantz U."/>
            <person name="Lin S.S."/>
            <person name="Lindquist E."/>
            <person name="Lipzen A.M."/>
            <person name="Lu C.W."/>
            <person name="De Luna E."/>
            <person name="Martienssen R.A."/>
            <person name="Minamino N."/>
            <person name="Mizutani M."/>
            <person name="Mizutani M."/>
            <person name="Mochizuki N."/>
            <person name="Monte I."/>
            <person name="Mosher R."/>
            <person name="Nagasaki H."/>
            <person name="Nakagami H."/>
            <person name="Naramoto S."/>
            <person name="Nishitani K."/>
            <person name="Ohtani M."/>
            <person name="Okamoto T."/>
            <person name="Okumura M."/>
            <person name="Phillips J."/>
            <person name="Pollak B."/>
            <person name="Reinders A."/>
            <person name="Rovekamp M."/>
            <person name="Sano R."/>
            <person name="Sawa S."/>
            <person name="Schmid M.W."/>
            <person name="Shirakawa M."/>
            <person name="Solano R."/>
            <person name="Spunde A."/>
            <person name="Suetsugu N."/>
            <person name="Sugano S."/>
            <person name="Sugiyama A."/>
            <person name="Sun R."/>
            <person name="Suzuki Y."/>
            <person name="Takenaka M."/>
            <person name="Takezawa D."/>
            <person name="Tomogane H."/>
            <person name="Tsuzuki M."/>
            <person name="Ueda T."/>
            <person name="Umeda M."/>
            <person name="Ward J.M."/>
            <person name="Watanabe Y."/>
            <person name="Yazaki K."/>
            <person name="Yokoyama R."/>
            <person name="Yoshitake Y."/>
            <person name="Yotsui I."/>
            <person name="Zachgo S."/>
            <person name="Schmutz J."/>
        </authorList>
    </citation>
    <scope>NUCLEOTIDE SEQUENCE [LARGE SCALE GENOMIC DNA]</scope>
    <source>
        <strain evidence="29">Tak-1</strain>
    </source>
</reference>
<keyword evidence="5" id="KW-0963">Cytoplasm</keyword>
<dbReference type="CDD" id="cd22289">
    <property type="entry name" value="RecQL4_SLD2_NTD"/>
    <property type="match status" value="1"/>
</dbReference>
<comment type="cofactor">
    <cofactor evidence="1">
        <name>Zn(2+)</name>
        <dbReference type="ChEBI" id="CHEBI:29105"/>
    </cofactor>
</comment>
<evidence type="ECO:0000313" key="28">
    <source>
        <dbReference type="EMBL" id="PTQ32590.1"/>
    </source>
</evidence>
<evidence type="ECO:0000259" key="25">
    <source>
        <dbReference type="PROSITE" id="PS50800"/>
    </source>
</evidence>
<feature type="region of interest" description="Disordered" evidence="24">
    <location>
        <begin position="634"/>
        <end position="657"/>
    </location>
</feature>
<keyword evidence="12" id="KW-0067">ATP-binding</keyword>
<comment type="similarity">
    <text evidence="4">Belongs to the helicase family. RecQ subfamily.</text>
</comment>
<dbReference type="SUPFAM" id="SSF52540">
    <property type="entry name" value="P-loop containing nucleoside triphosphate hydrolases"/>
    <property type="match status" value="1"/>
</dbReference>
<evidence type="ECO:0000256" key="5">
    <source>
        <dbReference type="ARBA" id="ARBA00022490"/>
    </source>
</evidence>
<keyword evidence="9" id="KW-0378">Hydrolase</keyword>
<dbReference type="GO" id="GO:0005524">
    <property type="term" value="F:ATP binding"/>
    <property type="evidence" value="ECO:0007669"/>
    <property type="project" value="UniProtKB-KW"/>
</dbReference>
<dbReference type="GO" id="GO:0006260">
    <property type="term" value="P:DNA replication"/>
    <property type="evidence" value="ECO:0000318"/>
    <property type="project" value="GO_Central"/>
</dbReference>
<evidence type="ECO:0000256" key="19">
    <source>
        <dbReference type="ARBA" id="ARBA00074290"/>
    </source>
</evidence>
<dbReference type="PANTHER" id="PTHR13710">
    <property type="entry name" value="DNA HELICASE RECQ FAMILY MEMBER"/>
    <property type="match status" value="1"/>
</dbReference>
<dbReference type="SMART" id="SM00490">
    <property type="entry name" value="HELICc"/>
    <property type="match status" value="1"/>
</dbReference>
<dbReference type="InterPro" id="IPR001650">
    <property type="entry name" value="Helicase_C-like"/>
</dbReference>
<dbReference type="Pfam" id="PF00270">
    <property type="entry name" value="DEAD"/>
    <property type="match status" value="1"/>
</dbReference>
<dbReference type="Pfam" id="PF02037">
    <property type="entry name" value="SAP"/>
    <property type="match status" value="1"/>
</dbReference>
<keyword evidence="23" id="KW-0175">Coiled coil</keyword>
<dbReference type="EC" id="5.6.2.4" evidence="17"/>
<dbReference type="PROSITE" id="PS51194">
    <property type="entry name" value="HELICASE_CTER"/>
    <property type="match status" value="1"/>
</dbReference>
<dbReference type="OrthoDB" id="10261556at2759"/>
<feature type="compositionally biased region" description="Low complexity" evidence="24">
    <location>
        <begin position="198"/>
        <end position="212"/>
    </location>
</feature>
<organism evidence="28 29">
    <name type="scientific">Marchantia polymorpha</name>
    <name type="common">Common liverwort</name>
    <name type="synonym">Marchantia aquatica</name>
    <dbReference type="NCBI Taxonomy" id="3197"/>
    <lineage>
        <taxon>Eukaryota</taxon>
        <taxon>Viridiplantae</taxon>
        <taxon>Streptophyta</taxon>
        <taxon>Embryophyta</taxon>
        <taxon>Marchantiophyta</taxon>
        <taxon>Marchantiopsida</taxon>
        <taxon>Marchantiidae</taxon>
        <taxon>Marchantiales</taxon>
        <taxon>Marchantiaceae</taxon>
        <taxon>Marchantia</taxon>
    </lineage>
</organism>
<evidence type="ECO:0000256" key="22">
    <source>
        <dbReference type="ARBA" id="ARBA00084018"/>
    </source>
</evidence>
<dbReference type="Gramene" id="Mp6g05780.1">
    <property type="protein sequence ID" value="Mp6g05780.1.cds"/>
    <property type="gene ID" value="Mp6g05780"/>
</dbReference>
<evidence type="ECO:0000256" key="14">
    <source>
        <dbReference type="ARBA" id="ARBA00023235"/>
    </source>
</evidence>
<feature type="compositionally biased region" description="Polar residues" evidence="24">
    <location>
        <begin position="601"/>
        <end position="612"/>
    </location>
</feature>
<keyword evidence="10" id="KW-0347">Helicase</keyword>
<dbReference type="EMBL" id="KZ772769">
    <property type="protein sequence ID" value="PTQ32590.1"/>
    <property type="molecule type" value="Genomic_DNA"/>
</dbReference>
<dbReference type="NCBIfam" id="TIGR00614">
    <property type="entry name" value="recQ_fam"/>
    <property type="match status" value="1"/>
</dbReference>
<evidence type="ECO:0000256" key="16">
    <source>
        <dbReference type="ARBA" id="ARBA00034617"/>
    </source>
</evidence>
<evidence type="ECO:0000256" key="15">
    <source>
        <dbReference type="ARBA" id="ARBA00023242"/>
    </source>
</evidence>
<dbReference type="Pfam" id="PF11719">
    <property type="entry name" value="Drc1-Sld2"/>
    <property type="match status" value="1"/>
</dbReference>
<proteinExistence type="inferred from homology"/>
<evidence type="ECO:0000256" key="23">
    <source>
        <dbReference type="SAM" id="Coils"/>
    </source>
</evidence>
<keyword evidence="8" id="KW-0547">Nucleotide-binding</keyword>
<dbReference type="GO" id="GO:0043138">
    <property type="term" value="F:3'-5' DNA helicase activity"/>
    <property type="evidence" value="ECO:0000318"/>
    <property type="project" value="GO_Central"/>
</dbReference>
<dbReference type="GO" id="GO:0005694">
    <property type="term" value="C:chromosome"/>
    <property type="evidence" value="ECO:0000318"/>
    <property type="project" value="GO_Central"/>
</dbReference>
<evidence type="ECO:0000256" key="21">
    <source>
        <dbReference type="ARBA" id="ARBA00078242"/>
    </source>
</evidence>
<keyword evidence="29" id="KW-1185">Reference proteome</keyword>
<evidence type="ECO:0000256" key="10">
    <source>
        <dbReference type="ARBA" id="ARBA00022806"/>
    </source>
</evidence>
<evidence type="ECO:0000256" key="1">
    <source>
        <dbReference type="ARBA" id="ARBA00001947"/>
    </source>
</evidence>
<dbReference type="Gene3D" id="1.10.10.1460">
    <property type="match status" value="1"/>
</dbReference>
<evidence type="ECO:0000256" key="2">
    <source>
        <dbReference type="ARBA" id="ARBA00004123"/>
    </source>
</evidence>
<dbReference type="InterPro" id="IPR027417">
    <property type="entry name" value="P-loop_NTPase"/>
</dbReference>
<feature type="region of interest" description="Disordered" evidence="24">
    <location>
        <begin position="369"/>
        <end position="392"/>
    </location>
</feature>
<dbReference type="Gene3D" id="1.10.720.30">
    <property type="entry name" value="SAP domain"/>
    <property type="match status" value="1"/>
</dbReference>
<evidence type="ECO:0000313" key="29">
    <source>
        <dbReference type="Proteomes" id="UP000244005"/>
    </source>
</evidence>
<dbReference type="InterPro" id="IPR036361">
    <property type="entry name" value="SAP_dom_sf"/>
</dbReference>
<dbReference type="GO" id="GO:0009378">
    <property type="term" value="F:four-way junction helicase activity"/>
    <property type="evidence" value="ECO:0000318"/>
    <property type="project" value="GO_Central"/>
</dbReference>
<dbReference type="Pfam" id="PF00271">
    <property type="entry name" value="Helicase_C"/>
    <property type="match status" value="1"/>
</dbReference>
<name>A0A2R6WFF5_MARPO</name>
<feature type="region of interest" description="Disordered" evidence="24">
    <location>
        <begin position="538"/>
        <end position="613"/>
    </location>
</feature>
<feature type="region of interest" description="Disordered" evidence="24">
    <location>
        <begin position="82"/>
        <end position="214"/>
    </location>
</feature>
<dbReference type="Gene3D" id="3.40.50.300">
    <property type="entry name" value="P-loop containing nucleotide triphosphate hydrolases"/>
    <property type="match status" value="2"/>
</dbReference>
<feature type="region of interest" description="Disordered" evidence="24">
    <location>
        <begin position="492"/>
        <end position="515"/>
    </location>
</feature>
<dbReference type="InterPro" id="IPR011545">
    <property type="entry name" value="DEAD/DEAH_box_helicase_dom"/>
</dbReference>
<dbReference type="SMART" id="SM00513">
    <property type="entry name" value="SAP"/>
    <property type="match status" value="1"/>
</dbReference>
<comment type="subcellular location">
    <subcellularLocation>
        <location evidence="3">Cytoplasm</location>
    </subcellularLocation>
    <subcellularLocation>
        <location evidence="2">Nucleus</location>
    </subcellularLocation>
</comment>
<dbReference type="FunFam" id="1.10.10.1460:FF:000001">
    <property type="entry name" value="DNA replication regulator Sld2"/>
    <property type="match status" value="1"/>
</dbReference>
<evidence type="ECO:0000259" key="26">
    <source>
        <dbReference type="PROSITE" id="PS51192"/>
    </source>
</evidence>
<feature type="region of interest" description="Disordered" evidence="24">
    <location>
        <begin position="304"/>
        <end position="327"/>
    </location>
</feature>
<evidence type="ECO:0000256" key="17">
    <source>
        <dbReference type="ARBA" id="ARBA00034808"/>
    </source>
</evidence>
<keyword evidence="11" id="KW-0862">Zinc</keyword>
<dbReference type="PROSITE" id="PS51192">
    <property type="entry name" value="HELICASE_ATP_BIND_1"/>
    <property type="match status" value="1"/>
</dbReference>
<comment type="catalytic activity">
    <reaction evidence="16">
        <text>Couples ATP hydrolysis with the unwinding of duplex DNA by translocating in the 3'-5' direction.</text>
        <dbReference type="EC" id="5.6.2.4"/>
    </reaction>
</comment>